<keyword evidence="2" id="KW-1185">Reference proteome</keyword>
<dbReference type="PANTHER" id="PTHR46390:SF1">
    <property type="entry name" value="MANNOSE-1-PHOSPHATE GUANYLYLTRANSFERASE"/>
    <property type="match status" value="1"/>
</dbReference>
<keyword evidence="1" id="KW-0548">Nucleotidyltransferase</keyword>
<gene>
    <name evidence="1" type="ORF">D3H35_01375</name>
</gene>
<dbReference type="GO" id="GO:0009298">
    <property type="term" value="P:GDP-mannose biosynthetic process"/>
    <property type="evidence" value="ECO:0007669"/>
    <property type="project" value="TreeGrafter"/>
</dbReference>
<dbReference type="InterPro" id="IPR051161">
    <property type="entry name" value="Mannose-6P_isomerase_type2"/>
</dbReference>
<protein>
    <submittedName>
        <fullName evidence="1">Mannose-1-phosphate guanylyltransferase</fullName>
    </submittedName>
</protein>
<dbReference type="SUPFAM" id="SSF53448">
    <property type="entry name" value="Nucleotide-diphospho-sugar transferases"/>
    <property type="match status" value="1"/>
</dbReference>
<dbReference type="PANTHER" id="PTHR46390">
    <property type="entry name" value="MANNOSE-1-PHOSPHATE GUANYLYLTRANSFERASE"/>
    <property type="match status" value="1"/>
</dbReference>
<dbReference type="EMBL" id="QXJM01000014">
    <property type="protein sequence ID" value="RIE05202.1"/>
    <property type="molecule type" value="Genomic_DNA"/>
</dbReference>
<comment type="caution">
    <text evidence="1">The sequence shown here is derived from an EMBL/GenBank/DDBJ whole genome shotgun (WGS) entry which is preliminary data.</text>
</comment>
<dbReference type="Gene3D" id="3.90.550.10">
    <property type="entry name" value="Spore Coat Polysaccharide Biosynthesis Protein SpsA, Chain A"/>
    <property type="match status" value="1"/>
</dbReference>
<accession>A0A398CRM6</accession>
<name>A0A398CRM6_9BACL</name>
<dbReference type="Proteomes" id="UP000266340">
    <property type="component" value="Unassembled WGS sequence"/>
</dbReference>
<sequence length="57" mass="6193">AYAGMPRLSIDYAVMEKAKTIYCLPVNCGWDDIGSWGSLLRHLSSDRAGTSSTARSI</sequence>
<proteinExistence type="predicted"/>
<dbReference type="InterPro" id="IPR029044">
    <property type="entry name" value="Nucleotide-diphossugar_trans"/>
</dbReference>
<dbReference type="GO" id="GO:0004475">
    <property type="term" value="F:mannose-1-phosphate guanylyltransferase (GTP) activity"/>
    <property type="evidence" value="ECO:0007669"/>
    <property type="project" value="TreeGrafter"/>
</dbReference>
<feature type="non-terminal residue" evidence="1">
    <location>
        <position position="1"/>
    </location>
</feature>
<reference evidence="1 2" key="1">
    <citation type="submission" date="2018-09" db="EMBL/GenBank/DDBJ databases">
        <title>Cohnella cavernae sp. nov., isolated from a karst cave.</title>
        <authorList>
            <person name="Zhu H."/>
        </authorList>
    </citation>
    <scope>NUCLEOTIDE SEQUENCE [LARGE SCALE GENOMIC DNA]</scope>
    <source>
        <strain evidence="1 2">K2E09-144</strain>
    </source>
</reference>
<evidence type="ECO:0000313" key="2">
    <source>
        <dbReference type="Proteomes" id="UP000266340"/>
    </source>
</evidence>
<evidence type="ECO:0000313" key="1">
    <source>
        <dbReference type="EMBL" id="RIE05202.1"/>
    </source>
</evidence>
<keyword evidence="1" id="KW-0808">Transferase</keyword>
<organism evidence="1 2">
    <name type="scientific">Cohnella faecalis</name>
    <dbReference type="NCBI Taxonomy" id="2315694"/>
    <lineage>
        <taxon>Bacteria</taxon>
        <taxon>Bacillati</taxon>
        <taxon>Bacillota</taxon>
        <taxon>Bacilli</taxon>
        <taxon>Bacillales</taxon>
        <taxon>Paenibacillaceae</taxon>
        <taxon>Cohnella</taxon>
    </lineage>
</organism>
<dbReference type="AlphaFoldDB" id="A0A398CRM6"/>